<keyword evidence="4 5" id="KW-0472">Membrane</keyword>
<dbReference type="AlphaFoldDB" id="A0A2H0WU17"/>
<name>A0A2H0WU17_9BACT</name>
<dbReference type="InterPro" id="IPR007016">
    <property type="entry name" value="O-antigen_ligase-rel_domated"/>
</dbReference>
<comment type="caution">
    <text evidence="7">The sequence shown here is derived from an EMBL/GenBank/DDBJ whole genome shotgun (WGS) entry which is preliminary data.</text>
</comment>
<feature type="transmembrane region" description="Helical" evidence="5">
    <location>
        <begin position="164"/>
        <end position="187"/>
    </location>
</feature>
<feature type="transmembrane region" description="Helical" evidence="5">
    <location>
        <begin position="63"/>
        <end position="81"/>
    </location>
</feature>
<evidence type="ECO:0000256" key="3">
    <source>
        <dbReference type="ARBA" id="ARBA00022989"/>
    </source>
</evidence>
<evidence type="ECO:0000313" key="7">
    <source>
        <dbReference type="EMBL" id="PIS16105.1"/>
    </source>
</evidence>
<evidence type="ECO:0000256" key="2">
    <source>
        <dbReference type="ARBA" id="ARBA00022692"/>
    </source>
</evidence>
<dbReference type="InterPro" id="IPR051533">
    <property type="entry name" value="WaaL-like"/>
</dbReference>
<evidence type="ECO:0000313" key="8">
    <source>
        <dbReference type="Proteomes" id="UP000231198"/>
    </source>
</evidence>
<dbReference type="PANTHER" id="PTHR37422">
    <property type="entry name" value="TEICHURONIC ACID BIOSYNTHESIS PROTEIN TUAE"/>
    <property type="match status" value="1"/>
</dbReference>
<dbReference type="Proteomes" id="UP000231198">
    <property type="component" value="Unassembled WGS sequence"/>
</dbReference>
<feature type="transmembrane region" description="Helical" evidence="5">
    <location>
        <begin position="199"/>
        <end position="229"/>
    </location>
</feature>
<protein>
    <recommendedName>
        <fullName evidence="6">O-antigen ligase-related domain-containing protein</fullName>
    </recommendedName>
</protein>
<feature type="transmembrane region" description="Helical" evidence="5">
    <location>
        <begin position="323"/>
        <end position="343"/>
    </location>
</feature>
<evidence type="ECO:0000259" key="6">
    <source>
        <dbReference type="Pfam" id="PF04932"/>
    </source>
</evidence>
<evidence type="ECO:0000256" key="1">
    <source>
        <dbReference type="ARBA" id="ARBA00004141"/>
    </source>
</evidence>
<feature type="transmembrane region" description="Helical" evidence="5">
    <location>
        <begin position="33"/>
        <end position="51"/>
    </location>
</feature>
<dbReference type="Pfam" id="PF04932">
    <property type="entry name" value="Wzy_C"/>
    <property type="match status" value="1"/>
</dbReference>
<sequence>MVPVINALTYAVFFLCAFGQLGRISFLGQQVNVYVYELVLCIELVLLFFRYRMDPARVYFRKSKYILIFLLVLLLSFIYEIHRYTFWENFVGFLYWVRLLFYYTSGVYIFYHLKKSLPFRKTVRMGFTLMVDLVLSFSFIQYFLYPDLRNLYYDGWDPHLYRIFGTFFDTYIAGTIYCILFFLSLFRGDAIYKDRRIKYAALGLLFICVLLSFSRTIYLTFLLTLSFYFFRQKRATLLIVFVAVFILGIFIIPKPSGEGVNLTRIYSIVTRTEDYSNAVKLWVKKPLLGYGYNRIRYAKADSEFISQDNLESSHSGASFHSTYMVALVSAGIIGLLAFIGMVVTSMQRMGDLKYIIIFLLLQSIGDNVLLHPFILFFLAVPILWVSLLSDT</sequence>
<dbReference type="PANTHER" id="PTHR37422:SF13">
    <property type="entry name" value="LIPOPOLYSACCHARIDE BIOSYNTHESIS PROTEIN PA4999-RELATED"/>
    <property type="match status" value="1"/>
</dbReference>
<dbReference type="GO" id="GO:0016020">
    <property type="term" value="C:membrane"/>
    <property type="evidence" value="ECO:0007669"/>
    <property type="project" value="UniProtKB-SubCell"/>
</dbReference>
<keyword evidence="2 5" id="KW-0812">Transmembrane</keyword>
<feature type="transmembrane region" description="Helical" evidence="5">
    <location>
        <begin position="125"/>
        <end position="144"/>
    </location>
</feature>
<evidence type="ECO:0000256" key="4">
    <source>
        <dbReference type="ARBA" id="ARBA00023136"/>
    </source>
</evidence>
<evidence type="ECO:0000256" key="5">
    <source>
        <dbReference type="SAM" id="Phobius"/>
    </source>
</evidence>
<feature type="domain" description="O-antigen ligase-related" evidence="6">
    <location>
        <begin position="201"/>
        <end position="339"/>
    </location>
</feature>
<organism evidence="7 8">
    <name type="scientific">Candidatus Roizmanbacteria bacterium CG09_land_8_20_14_0_10_41_9</name>
    <dbReference type="NCBI Taxonomy" id="1974850"/>
    <lineage>
        <taxon>Bacteria</taxon>
        <taxon>Candidatus Roizmaniibacteriota</taxon>
    </lineage>
</organism>
<comment type="subcellular location">
    <subcellularLocation>
        <location evidence="1">Membrane</location>
        <topology evidence="1">Multi-pass membrane protein</topology>
    </subcellularLocation>
</comment>
<keyword evidence="3 5" id="KW-1133">Transmembrane helix</keyword>
<dbReference type="EMBL" id="PEZG01000004">
    <property type="protein sequence ID" value="PIS16105.1"/>
    <property type="molecule type" value="Genomic_DNA"/>
</dbReference>
<feature type="transmembrane region" description="Helical" evidence="5">
    <location>
        <begin position="235"/>
        <end position="252"/>
    </location>
</feature>
<gene>
    <name evidence="7" type="ORF">COT62_00130</name>
</gene>
<accession>A0A2H0WU17</accession>
<reference evidence="8" key="1">
    <citation type="submission" date="2017-09" db="EMBL/GenBank/DDBJ databases">
        <title>Depth-based differentiation of microbial function through sediment-hosted aquifers and enrichment of novel symbionts in the deep terrestrial subsurface.</title>
        <authorList>
            <person name="Probst A.J."/>
            <person name="Ladd B."/>
            <person name="Jarett J.K."/>
            <person name="Geller-Mcgrath D.E."/>
            <person name="Sieber C.M.K."/>
            <person name="Emerson J.B."/>
            <person name="Anantharaman K."/>
            <person name="Thomas B.C."/>
            <person name="Malmstrom R."/>
            <person name="Stieglmeier M."/>
            <person name="Klingl A."/>
            <person name="Woyke T."/>
            <person name="Ryan C.M."/>
            <person name="Banfield J.F."/>
        </authorList>
    </citation>
    <scope>NUCLEOTIDE SEQUENCE [LARGE SCALE GENOMIC DNA]</scope>
</reference>
<feature type="transmembrane region" description="Helical" evidence="5">
    <location>
        <begin position="7"/>
        <end position="27"/>
    </location>
</feature>
<feature type="transmembrane region" description="Helical" evidence="5">
    <location>
        <begin position="93"/>
        <end position="113"/>
    </location>
</feature>
<feature type="transmembrane region" description="Helical" evidence="5">
    <location>
        <begin position="368"/>
        <end position="388"/>
    </location>
</feature>
<proteinExistence type="predicted"/>